<evidence type="ECO:0000256" key="4">
    <source>
        <dbReference type="ARBA" id="ARBA00022989"/>
    </source>
</evidence>
<dbReference type="AlphaFoldDB" id="A0AAY5E7G4"/>
<keyword evidence="8" id="KW-0675">Receptor</keyword>
<dbReference type="SUPFAM" id="SSF81321">
    <property type="entry name" value="Family A G protein-coupled receptor-like"/>
    <property type="match status" value="1"/>
</dbReference>
<evidence type="ECO:0000256" key="2">
    <source>
        <dbReference type="ARBA" id="ARBA00022475"/>
    </source>
</evidence>
<keyword evidence="14" id="KW-1185">Reference proteome</keyword>
<dbReference type="PRINTS" id="PR01101">
    <property type="entry name" value="5HTRECEPTOR"/>
</dbReference>
<evidence type="ECO:0000256" key="3">
    <source>
        <dbReference type="ARBA" id="ARBA00022692"/>
    </source>
</evidence>
<dbReference type="GO" id="GO:0071880">
    <property type="term" value="P:adenylate cyclase-activating adrenergic receptor signaling pathway"/>
    <property type="evidence" value="ECO:0007669"/>
    <property type="project" value="TreeGrafter"/>
</dbReference>
<dbReference type="PANTHER" id="PTHR24248:SF199">
    <property type="entry name" value="IP13425P-RELATED"/>
    <property type="match status" value="1"/>
</dbReference>
<dbReference type="Gene3D" id="1.20.1070.10">
    <property type="entry name" value="Rhodopsin 7-helix transmembrane proteins"/>
    <property type="match status" value="1"/>
</dbReference>
<evidence type="ECO:0000256" key="6">
    <source>
        <dbReference type="ARBA" id="ARBA00023136"/>
    </source>
</evidence>
<protein>
    <recommendedName>
        <fullName evidence="12">G-protein coupled receptors family 1 profile domain-containing protein</fullName>
    </recommendedName>
</protein>
<evidence type="ECO:0000256" key="9">
    <source>
        <dbReference type="ARBA" id="ARBA00023180"/>
    </source>
</evidence>
<sequence length="413" mass="46149">MKLQNLFWYVEHNYSNKIKHFTMSNDSCGEQLLDFTTAEKLIIGVMLAVITALTVIGNMLVVIAVCVVKKLRQPSNYLLVSLAVADLSVAVVVMPFVIVTDLTGGKWLFGEVFCNIFIGMDVMCFRYNFVKLCCLLIYSWHMDCIFLMAKMIVGVWLVSASITLPPFCGWAKNVNAEGVCLISQDFSYTIYSTAVAFYIPMLVMLIMYYKIFKAARKSGAKHRFTGIARAAQPEASPGEGVRMQGLKEAHGAGVAEECVALSRFLSPDRRNMSIFKREQKAATTLGVIVGVFSVCWLPFFLLTTARPFVCGVKCSCVPLWVERTLLWFGYANSLMNPFIYAFFNRDLRSTYHVCVCVCVCVCARVCGCIQRHSPCLSRRPASLKGVGPFTELMSHSDPMLPLLDRLQNGERCA</sequence>
<evidence type="ECO:0000256" key="8">
    <source>
        <dbReference type="ARBA" id="ARBA00023170"/>
    </source>
</evidence>
<evidence type="ECO:0000256" key="7">
    <source>
        <dbReference type="ARBA" id="ARBA00023157"/>
    </source>
</evidence>
<evidence type="ECO:0000256" key="5">
    <source>
        <dbReference type="ARBA" id="ARBA00023040"/>
    </source>
</evidence>
<feature type="transmembrane region" description="Helical" evidence="11">
    <location>
        <begin position="188"/>
        <end position="209"/>
    </location>
</feature>
<keyword evidence="9" id="KW-0325">Glycoprotein</keyword>
<keyword evidence="7" id="KW-1015">Disulfide bond</keyword>
<feature type="transmembrane region" description="Helical" evidence="11">
    <location>
        <begin position="77"/>
        <end position="98"/>
    </location>
</feature>
<evidence type="ECO:0000259" key="12">
    <source>
        <dbReference type="PROSITE" id="PS50262"/>
    </source>
</evidence>
<comment type="subcellular location">
    <subcellularLocation>
        <location evidence="1">Cell membrane</location>
        <topology evidence="1">Multi-pass membrane protein</topology>
    </subcellularLocation>
</comment>
<reference evidence="13" key="3">
    <citation type="submission" date="2025-09" db="UniProtKB">
        <authorList>
            <consortium name="Ensembl"/>
        </authorList>
    </citation>
    <scope>IDENTIFICATION</scope>
</reference>
<keyword evidence="5" id="KW-0297">G-protein coupled receptor</keyword>
<feature type="transmembrane region" description="Helical" evidence="11">
    <location>
        <begin position="41"/>
        <end position="65"/>
    </location>
</feature>
<reference evidence="13 14" key="1">
    <citation type="submission" date="2020-05" db="EMBL/GenBank/DDBJ databases">
        <title>Electrophorus electricus (electric eel) genome, fEleEle1, primary haplotype.</title>
        <authorList>
            <person name="Myers G."/>
            <person name="Meyer A."/>
            <person name="Fedrigo O."/>
            <person name="Formenti G."/>
            <person name="Rhie A."/>
            <person name="Tracey A."/>
            <person name="Sims Y."/>
            <person name="Jarvis E.D."/>
        </authorList>
    </citation>
    <scope>NUCLEOTIDE SEQUENCE [LARGE SCALE GENOMIC DNA]</scope>
</reference>
<keyword evidence="6 11" id="KW-0472">Membrane</keyword>
<reference evidence="13" key="2">
    <citation type="submission" date="2025-08" db="UniProtKB">
        <authorList>
            <consortium name="Ensembl"/>
        </authorList>
    </citation>
    <scope>IDENTIFICATION</scope>
</reference>
<keyword evidence="4 11" id="KW-1133">Transmembrane helix</keyword>
<feature type="transmembrane region" description="Helical" evidence="11">
    <location>
        <begin position="325"/>
        <end position="343"/>
    </location>
</feature>
<evidence type="ECO:0000313" key="13">
    <source>
        <dbReference type="Ensembl" id="ENSEEEP00000052778.1"/>
    </source>
</evidence>
<keyword evidence="2" id="KW-1003">Cell membrane</keyword>
<gene>
    <name evidence="13" type="primary">HTR7</name>
</gene>
<dbReference type="Proteomes" id="UP000314983">
    <property type="component" value="Chromosome 9"/>
</dbReference>
<dbReference type="Ensembl" id="ENSEEET00000063794.1">
    <property type="protein sequence ID" value="ENSEEEP00000052778.1"/>
    <property type="gene ID" value="ENSEEEG00000021854.2"/>
</dbReference>
<dbReference type="GO" id="GO:0043410">
    <property type="term" value="P:positive regulation of MAPK cascade"/>
    <property type="evidence" value="ECO:0007669"/>
    <property type="project" value="TreeGrafter"/>
</dbReference>
<evidence type="ECO:0000313" key="14">
    <source>
        <dbReference type="Proteomes" id="UP000314983"/>
    </source>
</evidence>
<dbReference type="PANTHER" id="PTHR24248">
    <property type="entry name" value="ADRENERGIC RECEPTOR-RELATED G-PROTEIN COUPLED RECEPTOR"/>
    <property type="match status" value="1"/>
</dbReference>
<evidence type="ECO:0000256" key="10">
    <source>
        <dbReference type="ARBA" id="ARBA00023224"/>
    </source>
</evidence>
<dbReference type="GO" id="GO:0005886">
    <property type="term" value="C:plasma membrane"/>
    <property type="evidence" value="ECO:0007669"/>
    <property type="project" value="UniProtKB-SubCell"/>
</dbReference>
<feature type="transmembrane region" description="Helical" evidence="11">
    <location>
        <begin position="281"/>
        <end position="305"/>
    </location>
</feature>
<dbReference type="PROSITE" id="PS50262">
    <property type="entry name" value="G_PROTEIN_RECEP_F1_2"/>
    <property type="match status" value="1"/>
</dbReference>
<evidence type="ECO:0000256" key="1">
    <source>
        <dbReference type="ARBA" id="ARBA00004651"/>
    </source>
</evidence>
<dbReference type="CDD" id="cd15329">
    <property type="entry name" value="7tmA_5-HT7"/>
    <property type="match status" value="1"/>
</dbReference>
<feature type="transmembrane region" description="Helical" evidence="11">
    <location>
        <begin position="104"/>
        <end position="123"/>
    </location>
</feature>
<dbReference type="InterPro" id="IPR017452">
    <property type="entry name" value="GPCR_Rhodpsn_7TM"/>
</dbReference>
<name>A0AAY5E7G4_ELEEL</name>
<keyword evidence="3 11" id="KW-0812">Transmembrane</keyword>
<dbReference type="GO" id="GO:0004993">
    <property type="term" value="F:G protein-coupled serotonin receptor activity"/>
    <property type="evidence" value="ECO:0007669"/>
    <property type="project" value="InterPro"/>
</dbReference>
<keyword evidence="10" id="KW-0807">Transducer</keyword>
<dbReference type="GO" id="GO:0071881">
    <property type="term" value="P:adenylate cyclase-inhibiting adrenergic receptor signaling pathway"/>
    <property type="evidence" value="ECO:0007669"/>
    <property type="project" value="UniProtKB-ARBA"/>
</dbReference>
<dbReference type="GO" id="GO:0004938">
    <property type="term" value="F:alpha2-adrenergic receptor activity"/>
    <property type="evidence" value="ECO:0007669"/>
    <property type="project" value="UniProtKB-ARBA"/>
</dbReference>
<dbReference type="InterPro" id="IPR000276">
    <property type="entry name" value="GPCR_Rhodpsn"/>
</dbReference>
<dbReference type="Pfam" id="PF00001">
    <property type="entry name" value="7tm_1"/>
    <property type="match status" value="1"/>
</dbReference>
<accession>A0AAY5E7G4</accession>
<organism evidence="13 14">
    <name type="scientific">Electrophorus electricus</name>
    <name type="common">Electric eel</name>
    <name type="synonym">Gymnotus electricus</name>
    <dbReference type="NCBI Taxonomy" id="8005"/>
    <lineage>
        <taxon>Eukaryota</taxon>
        <taxon>Metazoa</taxon>
        <taxon>Chordata</taxon>
        <taxon>Craniata</taxon>
        <taxon>Vertebrata</taxon>
        <taxon>Euteleostomi</taxon>
        <taxon>Actinopterygii</taxon>
        <taxon>Neopterygii</taxon>
        <taxon>Teleostei</taxon>
        <taxon>Ostariophysi</taxon>
        <taxon>Gymnotiformes</taxon>
        <taxon>Gymnotoidei</taxon>
        <taxon>Gymnotidae</taxon>
        <taxon>Electrophorus</taxon>
    </lineage>
</organism>
<feature type="domain" description="G-protein coupled receptors family 1 profile" evidence="12">
    <location>
        <begin position="57"/>
        <end position="340"/>
    </location>
</feature>
<proteinExistence type="predicted"/>
<dbReference type="PRINTS" id="PR00237">
    <property type="entry name" value="GPCRRHODOPSN"/>
</dbReference>
<dbReference type="InterPro" id="IPR002231">
    <property type="entry name" value="5HT_rcpt"/>
</dbReference>
<dbReference type="GeneTree" id="ENSGT01010000222287"/>
<evidence type="ECO:0000256" key="11">
    <source>
        <dbReference type="SAM" id="Phobius"/>
    </source>
</evidence>